<feature type="domain" description="RsdA/BaiN/AoA(So)-like Rossmann fold-like" evidence="5">
    <location>
        <begin position="171"/>
        <end position="434"/>
    </location>
</feature>
<keyword evidence="2" id="KW-0285">Flavoprotein</keyword>
<keyword evidence="3" id="KW-0274">FAD</keyword>
<feature type="domain" description="RsdA/BaiN/AoA(So)-like Rossmann fold-like" evidence="5">
    <location>
        <begin position="4"/>
        <end position="135"/>
    </location>
</feature>
<feature type="compositionally biased region" description="Gly residues" evidence="4">
    <location>
        <begin position="153"/>
        <end position="164"/>
    </location>
</feature>
<gene>
    <name evidence="7" type="ORF">SAMN05216313_102231</name>
</gene>
<dbReference type="SUPFAM" id="SSF160996">
    <property type="entry name" value="HI0933 insert domain-like"/>
    <property type="match status" value="1"/>
</dbReference>
<dbReference type="PANTHER" id="PTHR42887">
    <property type="entry name" value="OS12G0638800 PROTEIN"/>
    <property type="match status" value="1"/>
</dbReference>
<dbReference type="EMBL" id="FOIM01000002">
    <property type="protein sequence ID" value="SET12932.1"/>
    <property type="molecule type" value="Genomic_DNA"/>
</dbReference>
<dbReference type="Gene3D" id="1.10.8.260">
    <property type="entry name" value="HI0933 insert domain-like"/>
    <property type="match status" value="1"/>
</dbReference>
<dbReference type="InterPro" id="IPR004792">
    <property type="entry name" value="BaiN-like"/>
</dbReference>
<dbReference type="InterPro" id="IPR036188">
    <property type="entry name" value="FAD/NAD-bd_sf"/>
</dbReference>
<sequence>MKRKIIIIGGGASGLVAAICGAREGACVTIVEHMDRVGKKILSTGNGRCNMTNLDMRPECYRCGQPAFPMKVLEGFTVEQTLEFFRELGIETRSRGGYIYPASDQASAVLDVLRREVERLGVVVLTGCEVREVSAVDGCRPDGAEKRKAGDCRPGGVGKNGGEGCGPTAPRFVVKTSQGDLTADAVILAAGSKAAPNTGSDGSGYELAKGLGHKVIKPLPALVQLRCQGRHYKQLAGIRTEARLSLYAGGSLLAEDTGELQLTDYGLSGIPTFQISRFAARALDAGQKVTVRVDFLPSWPEHEAFERLRERVSRLGYKTAEEMMVGLLNRKLAAVLLQAAGIDPSQPAGGLRNKQISRLLEQLKSYQALVMSVNPFANAQVCCGGVDTRQVDPATMESRCRPNLYLAGEILDVDGICGGYNLQFAWSSGAVAGRNAARGCGSQE</sequence>
<dbReference type="NCBIfam" id="TIGR00275">
    <property type="entry name" value="aminoacetone oxidase family FAD-binding enzyme"/>
    <property type="match status" value="1"/>
</dbReference>
<evidence type="ECO:0000313" key="7">
    <source>
        <dbReference type="EMBL" id="SET12932.1"/>
    </source>
</evidence>
<evidence type="ECO:0000313" key="8">
    <source>
        <dbReference type="Proteomes" id="UP000198508"/>
    </source>
</evidence>
<comment type="cofactor">
    <cofactor evidence="1">
        <name>FAD</name>
        <dbReference type="ChEBI" id="CHEBI:57692"/>
    </cofactor>
</comment>
<evidence type="ECO:0000256" key="2">
    <source>
        <dbReference type="ARBA" id="ARBA00022630"/>
    </source>
</evidence>
<evidence type="ECO:0000259" key="6">
    <source>
        <dbReference type="Pfam" id="PF22780"/>
    </source>
</evidence>
<proteinExistence type="predicted"/>
<dbReference type="Gene3D" id="3.50.50.60">
    <property type="entry name" value="FAD/NAD(P)-binding domain"/>
    <property type="match status" value="1"/>
</dbReference>
<reference evidence="8" key="1">
    <citation type="submission" date="2016-10" db="EMBL/GenBank/DDBJ databases">
        <authorList>
            <person name="Varghese N."/>
            <person name="Submissions S."/>
        </authorList>
    </citation>
    <scope>NUCLEOTIDE SEQUENCE [LARGE SCALE GENOMIC DNA]</scope>
    <source>
        <strain evidence="8">NLAE-zl-G277</strain>
    </source>
</reference>
<evidence type="ECO:0000256" key="3">
    <source>
        <dbReference type="ARBA" id="ARBA00022827"/>
    </source>
</evidence>
<organism evidence="7 8">
    <name type="scientific">Enterocloster lavalensis</name>
    <dbReference type="NCBI Taxonomy" id="460384"/>
    <lineage>
        <taxon>Bacteria</taxon>
        <taxon>Bacillati</taxon>
        <taxon>Bacillota</taxon>
        <taxon>Clostridia</taxon>
        <taxon>Lachnospirales</taxon>
        <taxon>Lachnospiraceae</taxon>
        <taxon>Enterocloster</taxon>
    </lineage>
</organism>
<evidence type="ECO:0000256" key="1">
    <source>
        <dbReference type="ARBA" id="ARBA00001974"/>
    </source>
</evidence>
<dbReference type="STRING" id="460384.SAMN05216313_102231"/>
<dbReference type="InterPro" id="IPR023166">
    <property type="entry name" value="BaiN-like_dom_sf"/>
</dbReference>
<feature type="region of interest" description="Disordered" evidence="4">
    <location>
        <begin position="144"/>
        <end position="164"/>
    </location>
</feature>
<dbReference type="Pfam" id="PF22780">
    <property type="entry name" value="HI0933_like_1st"/>
    <property type="match status" value="1"/>
</dbReference>
<name>A0A1I0C0L9_9FIRM</name>
<feature type="domain" description="RsdA/BaiN/AoA(So)-like insert" evidence="6">
    <location>
        <begin position="220"/>
        <end position="381"/>
    </location>
</feature>
<dbReference type="Gene3D" id="2.40.30.10">
    <property type="entry name" value="Translation factors"/>
    <property type="match status" value="1"/>
</dbReference>
<dbReference type="Pfam" id="PF03486">
    <property type="entry name" value="HI0933_like"/>
    <property type="match status" value="2"/>
</dbReference>
<keyword evidence="8" id="KW-1185">Reference proteome</keyword>
<dbReference type="PANTHER" id="PTHR42887:SF2">
    <property type="entry name" value="OS12G0638800 PROTEIN"/>
    <property type="match status" value="1"/>
</dbReference>
<dbReference type="InterPro" id="IPR057661">
    <property type="entry name" value="RsdA/BaiN/AoA(So)_Rossmann"/>
</dbReference>
<protein>
    <submittedName>
        <fullName evidence="7">Uncharacterized protein</fullName>
    </submittedName>
</protein>
<dbReference type="Proteomes" id="UP000198508">
    <property type="component" value="Unassembled WGS sequence"/>
</dbReference>
<dbReference type="GeneID" id="93277187"/>
<dbReference type="SUPFAM" id="SSF51905">
    <property type="entry name" value="FAD/NAD(P)-binding domain"/>
    <property type="match status" value="1"/>
</dbReference>
<dbReference type="RefSeq" id="WP_092360834.1">
    <property type="nucleotide sequence ID" value="NZ_DAINWJ010000106.1"/>
</dbReference>
<accession>A0A1I0C0L9</accession>
<dbReference type="PRINTS" id="PR00411">
    <property type="entry name" value="PNDRDTASEI"/>
</dbReference>
<evidence type="ECO:0000259" key="5">
    <source>
        <dbReference type="Pfam" id="PF03486"/>
    </source>
</evidence>
<dbReference type="AlphaFoldDB" id="A0A1I0C0L9"/>
<evidence type="ECO:0000256" key="4">
    <source>
        <dbReference type="SAM" id="MobiDB-lite"/>
    </source>
</evidence>
<dbReference type="InterPro" id="IPR055178">
    <property type="entry name" value="RsdA/BaiN/AoA(So)-like_dom"/>
</dbReference>